<dbReference type="SUPFAM" id="SSF46689">
    <property type="entry name" value="Homeodomain-like"/>
    <property type="match status" value="1"/>
</dbReference>
<keyword evidence="8" id="KW-1185">Reference proteome</keyword>
<dbReference type="PROSITE" id="PS50045">
    <property type="entry name" value="SIGMA54_INTERACT_4"/>
    <property type="match status" value="1"/>
</dbReference>
<dbReference type="InterPro" id="IPR002078">
    <property type="entry name" value="Sigma_54_int"/>
</dbReference>
<dbReference type="Gene3D" id="1.10.10.60">
    <property type="entry name" value="Homeodomain-like"/>
    <property type="match status" value="1"/>
</dbReference>
<dbReference type="Gene3D" id="3.40.50.300">
    <property type="entry name" value="P-loop containing nucleotide triphosphate hydrolases"/>
    <property type="match status" value="1"/>
</dbReference>
<dbReference type="GO" id="GO:0005524">
    <property type="term" value="F:ATP binding"/>
    <property type="evidence" value="ECO:0007669"/>
    <property type="project" value="UniProtKB-KW"/>
</dbReference>
<accession>A0A7X2IJK1</accession>
<dbReference type="PROSITE" id="PS00676">
    <property type="entry name" value="SIGMA54_INTERACT_2"/>
    <property type="match status" value="1"/>
</dbReference>
<dbReference type="InterPro" id="IPR003593">
    <property type="entry name" value="AAA+_ATPase"/>
</dbReference>
<keyword evidence="4" id="KW-0804">Transcription</keyword>
<dbReference type="InterPro" id="IPR002197">
    <property type="entry name" value="HTH_Fis"/>
</dbReference>
<keyword evidence="3" id="KW-0805">Transcription regulation</keyword>
<evidence type="ECO:0000259" key="6">
    <source>
        <dbReference type="PROSITE" id="PS50045"/>
    </source>
</evidence>
<sequence length="592" mass="63929">MEQVMQIAKGGVEYLHNQVRAAGYVVLLTDCHGVTVDFQGDAMNSRELRRAGLYLGSCWSEAEEGTCAVGTCIADQHALTVHQAEHFRTTNTGLTCSAAPILDTDGALLAVLDTSALSSPGDKRSQALVLQLVTLAAKMIENAHFLKKFEDHWIIRLSRRREFAEVVTDGLMALDHAGRVIAVNRNIAQQLSDGGAGLIGRNVDQVFDTRFELLLAAGSPQHGQTLPLRSLLSGRQYYALMRPPCGRTVSPFAARPPRPLPAPAAVRTALTLHDLAGQDAHMTRNVAILRRVIDKGIAIMLQGETGTGKEAFASAIHLASERREQPFVALNCAAIPESLIESELFGYADGAFTGARAKGMRGKLLQAHGGTLFLDEIGDMPLAMQTRLLRVLAEKEILPLGAEKAQPVDVQIVCATHRNLLDLVMAGQFREDLYYRLNGMKLHLAPLRERSDIAAILRQVLAGIAAEAGYANAGFTDEALAALLACQWPGNLRQVHNVLRSALALSDNGEVRLEDLPAELTAGAGRGAPPARLAQSGTAPAGGEDAERETLVAALRRQRWNVTKTARELDLCRATIYRKMQRLGIVAPNASE</sequence>
<dbReference type="CDD" id="cd00009">
    <property type="entry name" value="AAA"/>
    <property type="match status" value="1"/>
</dbReference>
<evidence type="ECO:0000313" key="8">
    <source>
        <dbReference type="Proteomes" id="UP000446768"/>
    </source>
</evidence>
<evidence type="ECO:0000256" key="1">
    <source>
        <dbReference type="ARBA" id="ARBA00022741"/>
    </source>
</evidence>
<name>A0A7X2IJK1_9BURK</name>
<dbReference type="PANTHER" id="PTHR32071">
    <property type="entry name" value="TRANSCRIPTIONAL REGULATORY PROTEIN"/>
    <property type="match status" value="1"/>
</dbReference>
<dbReference type="PANTHER" id="PTHR32071:SF77">
    <property type="entry name" value="TRANSCRIPTIONAL REGULATORY PROTEIN"/>
    <property type="match status" value="1"/>
</dbReference>
<gene>
    <name evidence="7" type="ORF">GJ700_05495</name>
</gene>
<proteinExistence type="predicted"/>
<dbReference type="SUPFAM" id="SSF55781">
    <property type="entry name" value="GAF domain-like"/>
    <property type="match status" value="1"/>
</dbReference>
<protein>
    <submittedName>
        <fullName evidence="7">GAF domain-containing protein</fullName>
    </submittedName>
</protein>
<evidence type="ECO:0000256" key="3">
    <source>
        <dbReference type="ARBA" id="ARBA00023015"/>
    </source>
</evidence>
<dbReference type="Pfam" id="PF02954">
    <property type="entry name" value="HTH_8"/>
    <property type="match status" value="1"/>
</dbReference>
<evidence type="ECO:0000256" key="2">
    <source>
        <dbReference type="ARBA" id="ARBA00022840"/>
    </source>
</evidence>
<dbReference type="Gene3D" id="1.10.8.60">
    <property type="match status" value="1"/>
</dbReference>
<comment type="caution">
    <text evidence="7">The sequence shown here is derived from an EMBL/GenBank/DDBJ whole genome shotgun (WGS) entry which is preliminary data.</text>
</comment>
<dbReference type="InterPro" id="IPR027417">
    <property type="entry name" value="P-loop_NTPase"/>
</dbReference>
<feature type="domain" description="Sigma-54 factor interaction" evidence="6">
    <location>
        <begin position="275"/>
        <end position="504"/>
    </location>
</feature>
<organism evidence="7 8">
    <name type="scientific">Pseudoduganella rivuli</name>
    <dbReference type="NCBI Taxonomy" id="2666085"/>
    <lineage>
        <taxon>Bacteria</taxon>
        <taxon>Pseudomonadati</taxon>
        <taxon>Pseudomonadota</taxon>
        <taxon>Betaproteobacteria</taxon>
        <taxon>Burkholderiales</taxon>
        <taxon>Oxalobacteraceae</taxon>
        <taxon>Telluria group</taxon>
        <taxon>Pseudoduganella</taxon>
    </lineage>
</organism>
<keyword evidence="2" id="KW-0067">ATP-binding</keyword>
<evidence type="ECO:0000256" key="4">
    <source>
        <dbReference type="ARBA" id="ARBA00023163"/>
    </source>
</evidence>
<dbReference type="Proteomes" id="UP000446768">
    <property type="component" value="Unassembled WGS sequence"/>
</dbReference>
<dbReference type="InterPro" id="IPR025662">
    <property type="entry name" value="Sigma_54_int_dom_ATP-bd_1"/>
</dbReference>
<evidence type="ECO:0000256" key="5">
    <source>
        <dbReference type="SAM" id="MobiDB-lite"/>
    </source>
</evidence>
<feature type="region of interest" description="Disordered" evidence="5">
    <location>
        <begin position="523"/>
        <end position="547"/>
    </location>
</feature>
<reference evidence="7 8" key="1">
    <citation type="submission" date="2019-11" db="EMBL/GenBank/DDBJ databases">
        <title>Novel species isolated from a subtropical stream in China.</title>
        <authorList>
            <person name="Lu H."/>
        </authorList>
    </citation>
    <scope>NUCLEOTIDE SEQUENCE [LARGE SCALE GENOMIC DNA]</scope>
    <source>
        <strain evidence="7 8">FT92W</strain>
    </source>
</reference>
<dbReference type="Gene3D" id="3.30.450.40">
    <property type="match status" value="1"/>
</dbReference>
<dbReference type="SUPFAM" id="SSF52540">
    <property type="entry name" value="P-loop containing nucleoside triphosphate hydrolases"/>
    <property type="match status" value="1"/>
</dbReference>
<dbReference type="InterPro" id="IPR058031">
    <property type="entry name" value="AAA_lid_NorR"/>
</dbReference>
<dbReference type="Pfam" id="PF25601">
    <property type="entry name" value="AAA_lid_14"/>
    <property type="match status" value="1"/>
</dbReference>
<dbReference type="FunFam" id="3.40.50.300:FF:000006">
    <property type="entry name" value="DNA-binding transcriptional regulator NtrC"/>
    <property type="match status" value="1"/>
</dbReference>
<dbReference type="InterPro" id="IPR025943">
    <property type="entry name" value="Sigma_54_int_dom_ATP-bd_2"/>
</dbReference>
<dbReference type="InterPro" id="IPR009057">
    <property type="entry name" value="Homeodomain-like_sf"/>
</dbReference>
<keyword evidence="1" id="KW-0547">Nucleotide-binding</keyword>
<dbReference type="EMBL" id="WKJJ01000003">
    <property type="protein sequence ID" value="MRV71172.1"/>
    <property type="molecule type" value="Genomic_DNA"/>
</dbReference>
<dbReference type="SMART" id="SM00382">
    <property type="entry name" value="AAA"/>
    <property type="match status" value="1"/>
</dbReference>
<dbReference type="InterPro" id="IPR029016">
    <property type="entry name" value="GAF-like_dom_sf"/>
</dbReference>
<dbReference type="GO" id="GO:0006355">
    <property type="term" value="P:regulation of DNA-templated transcription"/>
    <property type="evidence" value="ECO:0007669"/>
    <property type="project" value="InterPro"/>
</dbReference>
<dbReference type="GO" id="GO:0043565">
    <property type="term" value="F:sequence-specific DNA binding"/>
    <property type="evidence" value="ECO:0007669"/>
    <property type="project" value="InterPro"/>
</dbReference>
<dbReference type="Pfam" id="PF00158">
    <property type="entry name" value="Sigma54_activat"/>
    <property type="match status" value="1"/>
</dbReference>
<dbReference type="PROSITE" id="PS00675">
    <property type="entry name" value="SIGMA54_INTERACT_1"/>
    <property type="match status" value="1"/>
</dbReference>
<evidence type="ECO:0000313" key="7">
    <source>
        <dbReference type="EMBL" id="MRV71172.1"/>
    </source>
</evidence>
<dbReference type="AlphaFoldDB" id="A0A7X2IJK1"/>
<dbReference type="PRINTS" id="PR01590">
    <property type="entry name" value="HTHFIS"/>
</dbReference>